<dbReference type="InterPro" id="IPR017861">
    <property type="entry name" value="KAE1/TsaD"/>
</dbReference>
<feature type="binding site" evidence="7">
    <location>
        <position position="285"/>
    </location>
    <ligand>
        <name>substrate</name>
    </ligand>
</feature>
<name>A0A9E7IH41_9LILI</name>
<evidence type="ECO:0000256" key="4">
    <source>
        <dbReference type="ARBA" id="ARBA00022723"/>
    </source>
</evidence>
<dbReference type="Pfam" id="PF00814">
    <property type="entry name" value="TsaD"/>
    <property type="match status" value="1"/>
</dbReference>
<dbReference type="OrthoDB" id="756313at2759"/>
<dbReference type="GO" id="GO:0005634">
    <property type="term" value="C:nucleus"/>
    <property type="evidence" value="ECO:0007669"/>
    <property type="project" value="UniProtKB-SubCell"/>
</dbReference>
<dbReference type="GO" id="GO:0061711">
    <property type="term" value="F:tRNA N(6)-L-threonylcarbamoyladenine synthase activity"/>
    <property type="evidence" value="ECO:0007669"/>
    <property type="project" value="UniProtKB-EC"/>
</dbReference>
<comment type="similarity">
    <text evidence="7">Belongs to the KAE1 / TsaD family.</text>
</comment>
<feature type="binding site" evidence="7">
    <location>
        <position position="144"/>
    </location>
    <ligand>
        <name>a divalent metal cation</name>
        <dbReference type="ChEBI" id="CHEBI:60240"/>
    </ligand>
</feature>
<dbReference type="PANTHER" id="PTHR11735:SF14">
    <property type="entry name" value="TRNA N6-ADENOSINE THREONYLCARBAMOYLTRANSFERASE"/>
    <property type="match status" value="1"/>
</dbReference>
<dbReference type="PANTHER" id="PTHR11735">
    <property type="entry name" value="TRNA N6-ADENOSINE THREONYLCARBAMOYLTRANSFERASE"/>
    <property type="match status" value="1"/>
</dbReference>
<evidence type="ECO:0000256" key="5">
    <source>
        <dbReference type="ARBA" id="ARBA00023315"/>
    </source>
</evidence>
<dbReference type="GO" id="GO:0005737">
    <property type="term" value="C:cytoplasm"/>
    <property type="evidence" value="ECO:0007669"/>
    <property type="project" value="UniProtKB-SubCell"/>
</dbReference>
<evidence type="ECO:0000256" key="7">
    <source>
        <dbReference type="HAMAP-Rule" id="MF_03180"/>
    </source>
</evidence>
<dbReference type="Proteomes" id="UP001055439">
    <property type="component" value="Chromosome 9"/>
</dbReference>
<dbReference type="GO" id="GO:0046872">
    <property type="term" value="F:metal ion binding"/>
    <property type="evidence" value="ECO:0007669"/>
    <property type="project" value="UniProtKB-KW"/>
</dbReference>
<dbReference type="SUPFAM" id="SSF53067">
    <property type="entry name" value="Actin-like ATPase domain"/>
    <property type="match status" value="1"/>
</dbReference>
<keyword evidence="2 7" id="KW-0808">Transferase</keyword>
<evidence type="ECO:0000256" key="1">
    <source>
        <dbReference type="ARBA" id="ARBA00022490"/>
    </source>
</evidence>
<dbReference type="GO" id="GO:0002949">
    <property type="term" value="P:tRNA threonylcarbamoyladenosine modification"/>
    <property type="evidence" value="ECO:0007669"/>
    <property type="project" value="UniProtKB-UniRule"/>
</dbReference>
<evidence type="ECO:0000256" key="2">
    <source>
        <dbReference type="ARBA" id="ARBA00022679"/>
    </source>
</evidence>
<feature type="binding site" evidence="7">
    <location>
        <position position="216"/>
    </location>
    <ligand>
        <name>substrate</name>
    </ligand>
</feature>
<evidence type="ECO:0000256" key="3">
    <source>
        <dbReference type="ARBA" id="ARBA00022694"/>
    </source>
</evidence>
<dbReference type="AlphaFoldDB" id="A0A9E7IH41"/>
<keyword evidence="3 7" id="KW-0819">tRNA processing</keyword>
<keyword evidence="7" id="KW-0539">Nucleus</keyword>
<feature type="binding site" evidence="7">
    <location>
        <position position="313"/>
    </location>
    <ligand>
        <name>a divalent metal cation</name>
        <dbReference type="ChEBI" id="CHEBI:60240"/>
    </ligand>
</feature>
<dbReference type="InterPro" id="IPR017860">
    <property type="entry name" value="Peptidase_M22_CS"/>
</dbReference>
<feature type="domain" description="Gcp-like" evidence="8">
    <location>
        <begin position="60"/>
        <end position="320"/>
    </location>
</feature>
<accession>A0A9E7IH41</accession>
<feature type="binding site" evidence="7">
    <location>
        <position position="148"/>
    </location>
    <ligand>
        <name>a divalent metal cation</name>
        <dbReference type="ChEBI" id="CHEBI:60240"/>
    </ligand>
</feature>
<dbReference type="InterPro" id="IPR043129">
    <property type="entry name" value="ATPase_NBD"/>
</dbReference>
<dbReference type="PROSITE" id="PS01016">
    <property type="entry name" value="GLYCOPROTEASE"/>
    <property type="match status" value="1"/>
</dbReference>
<comment type="catalytic activity">
    <reaction evidence="6 7">
        <text>L-threonylcarbamoyladenylate + adenosine(37) in tRNA = N(6)-L-threonylcarbamoyladenosine(37) in tRNA + AMP + H(+)</text>
        <dbReference type="Rhea" id="RHEA:37059"/>
        <dbReference type="Rhea" id="RHEA-COMP:10162"/>
        <dbReference type="Rhea" id="RHEA-COMP:10163"/>
        <dbReference type="ChEBI" id="CHEBI:15378"/>
        <dbReference type="ChEBI" id="CHEBI:73682"/>
        <dbReference type="ChEBI" id="CHEBI:74411"/>
        <dbReference type="ChEBI" id="CHEBI:74418"/>
        <dbReference type="ChEBI" id="CHEBI:456215"/>
        <dbReference type="EC" id="2.3.1.234"/>
    </reaction>
</comment>
<dbReference type="InterPro" id="IPR034680">
    <property type="entry name" value="Kae1_archaea_euk"/>
</dbReference>
<sequence>MYYNGFGPESTLRKLCPNELGQQWRRERELAVKKTLIAVGFEGSANKIGVAFVALDGTILSNPRHTYITPPCHGFLPRETAHHHLRHLLPLLRSALSDAGITPADVDCLCYTKGPGMGAPLQVSAVAVRALSQLWGKPIVAVNHCVAHIEMGRVVTGAEDPVVLFVSGGNTQVIAYSEGRYRIYGETIDIAVGNCLDRFARVLTLPNDPSPGYNIEQGMDVSFSGILSYIEATAAEKLKINECTPADLCYSLQETVFAMLVEITERAMAHCDKKDVLIVGGIGCNERLQEMMRVMCSERGGKLFATDDRYCIDNGAMIAYTGLLAFAHGMTTPLEESTFTQRFRNDLVQAIWRERNIPEAHNLQ</sequence>
<keyword evidence="10" id="KW-1185">Reference proteome</keyword>
<dbReference type="FunFam" id="3.30.420.40:FF:000038">
    <property type="entry name" value="Probable tRNA N6-adenosine threonylcarbamoyltransferase"/>
    <property type="match status" value="1"/>
</dbReference>
<dbReference type="HAMAP" id="MF_01446">
    <property type="entry name" value="Kae1"/>
    <property type="match status" value="1"/>
</dbReference>
<evidence type="ECO:0000256" key="6">
    <source>
        <dbReference type="ARBA" id="ARBA00048117"/>
    </source>
</evidence>
<protein>
    <recommendedName>
        <fullName evidence="7">Glycoprotease 2</fullName>
    </recommendedName>
</protein>
<evidence type="ECO:0000259" key="8">
    <source>
        <dbReference type="Pfam" id="PF00814"/>
    </source>
</evidence>
<evidence type="ECO:0000313" key="9">
    <source>
        <dbReference type="EMBL" id="URE46668.1"/>
    </source>
</evidence>
<keyword evidence="1 7" id="KW-0963">Cytoplasm</keyword>
<dbReference type="EMBL" id="CP097511">
    <property type="protein sequence ID" value="URE46668.1"/>
    <property type="molecule type" value="Genomic_DNA"/>
</dbReference>
<comment type="subcellular location">
    <subcellularLocation>
        <location evidence="7">Cytoplasm</location>
    </subcellularLocation>
    <subcellularLocation>
        <location evidence="7">Nucleus</location>
    </subcellularLocation>
</comment>
<dbReference type="GO" id="GO:0000408">
    <property type="term" value="C:EKC/KEOPS complex"/>
    <property type="evidence" value="ECO:0007669"/>
    <property type="project" value="InterPro"/>
</dbReference>
<dbReference type="CDD" id="cd24132">
    <property type="entry name" value="ASKHA_NBD_OSGEP_like_euk"/>
    <property type="match status" value="1"/>
</dbReference>
<feature type="binding site" evidence="7">
    <location>
        <begin position="165"/>
        <end position="169"/>
    </location>
    <ligand>
        <name>substrate</name>
    </ligand>
</feature>
<feature type="binding site" evidence="7">
    <location>
        <position position="212"/>
    </location>
    <ligand>
        <name>substrate</name>
    </ligand>
</feature>
<dbReference type="PRINTS" id="PR00789">
    <property type="entry name" value="OSIALOPTASE"/>
</dbReference>
<comment type="cofactor">
    <cofactor evidence="7">
        <name>a divalent metal cation</name>
        <dbReference type="ChEBI" id="CHEBI:60240"/>
    </cofactor>
    <text evidence="7">Binds 1 divalent metal cation per subunit.</text>
</comment>
<dbReference type="Gene3D" id="3.30.420.40">
    <property type="match status" value="2"/>
</dbReference>
<dbReference type="FunFam" id="3.30.420.40:FF:000105">
    <property type="entry name" value="Probable tRNA N6-adenosine threonylcarbamoyltransferase"/>
    <property type="match status" value="1"/>
</dbReference>
<keyword evidence="4 7" id="KW-0479">Metal-binding</keyword>
<comment type="caution">
    <text evidence="7">Lacks conserved residue(s) required for the propagation of feature annotation.</text>
</comment>
<dbReference type="InterPro" id="IPR000905">
    <property type="entry name" value="Gcp-like_dom"/>
</dbReference>
<gene>
    <name evidence="7" type="primary">GCP2</name>
    <name evidence="9" type="ORF">MUK42_21933</name>
</gene>
<proteinExistence type="inferred from homology"/>
<feature type="binding site" evidence="7">
    <location>
        <position position="197"/>
    </location>
    <ligand>
        <name>substrate</name>
    </ligand>
</feature>
<reference evidence="9" key="1">
    <citation type="submission" date="2022-05" db="EMBL/GenBank/DDBJ databases">
        <title>The Musa troglodytarum L. genome provides insights into the mechanism of non-climacteric behaviour and enrichment of carotenoids.</title>
        <authorList>
            <person name="Wang J."/>
        </authorList>
    </citation>
    <scope>NUCLEOTIDE SEQUENCE</scope>
    <source>
        <tissue evidence="9">Leaf</tissue>
    </source>
</reference>
<evidence type="ECO:0000313" key="10">
    <source>
        <dbReference type="Proteomes" id="UP001055439"/>
    </source>
</evidence>
<keyword evidence="5 7" id="KW-0012">Acyltransferase</keyword>
<organism evidence="9 10">
    <name type="scientific">Musa troglodytarum</name>
    <name type="common">fe'i banana</name>
    <dbReference type="NCBI Taxonomy" id="320322"/>
    <lineage>
        <taxon>Eukaryota</taxon>
        <taxon>Viridiplantae</taxon>
        <taxon>Streptophyta</taxon>
        <taxon>Embryophyta</taxon>
        <taxon>Tracheophyta</taxon>
        <taxon>Spermatophyta</taxon>
        <taxon>Magnoliopsida</taxon>
        <taxon>Liliopsida</taxon>
        <taxon>Zingiberales</taxon>
        <taxon>Musaceae</taxon>
        <taxon>Musa</taxon>
    </lineage>
</organism>